<dbReference type="InterPro" id="IPR036582">
    <property type="entry name" value="Mao_N_sf"/>
</dbReference>
<accession>A5CZR8</accession>
<dbReference type="KEGG" id="pth:PTH_2343"/>
<dbReference type="SUPFAM" id="SSF55383">
    <property type="entry name" value="Copper amine oxidase, domain N"/>
    <property type="match status" value="1"/>
</dbReference>
<feature type="domain" description="Copper amine oxidase-like N-terminal" evidence="1">
    <location>
        <begin position="1"/>
        <end position="107"/>
    </location>
</feature>
<name>A5CZR8_PELTS</name>
<protein>
    <recommendedName>
        <fullName evidence="1">Copper amine oxidase-like N-terminal domain-containing protein</fullName>
    </recommendedName>
</protein>
<dbReference type="Gene3D" id="3.30.457.10">
    <property type="entry name" value="Copper amine oxidase-like, N-terminal domain"/>
    <property type="match status" value="1"/>
</dbReference>
<dbReference type="AlphaFoldDB" id="A5CZR8"/>
<evidence type="ECO:0000313" key="3">
    <source>
        <dbReference type="Proteomes" id="UP000006556"/>
    </source>
</evidence>
<organism evidence="2 3">
    <name type="scientific">Pelotomaculum thermopropionicum (strain DSM 13744 / JCM 10971 / SI)</name>
    <dbReference type="NCBI Taxonomy" id="370438"/>
    <lineage>
        <taxon>Bacteria</taxon>
        <taxon>Bacillati</taxon>
        <taxon>Bacillota</taxon>
        <taxon>Clostridia</taxon>
        <taxon>Eubacteriales</taxon>
        <taxon>Desulfotomaculaceae</taxon>
        <taxon>Pelotomaculum</taxon>
    </lineage>
</organism>
<evidence type="ECO:0000313" key="2">
    <source>
        <dbReference type="EMBL" id="BAF60524.1"/>
    </source>
</evidence>
<proteinExistence type="predicted"/>
<dbReference type="STRING" id="370438.PTH_2343"/>
<dbReference type="InterPro" id="IPR012854">
    <property type="entry name" value="Cu_amine_oxidase-like_N"/>
</dbReference>
<keyword evidence="3" id="KW-1185">Reference proteome</keyword>
<dbReference type="HOGENOM" id="CLU_1702599_0_0_9"/>
<dbReference type="Proteomes" id="UP000006556">
    <property type="component" value="Chromosome"/>
</dbReference>
<evidence type="ECO:0000259" key="1">
    <source>
        <dbReference type="Pfam" id="PF07833"/>
    </source>
</evidence>
<dbReference type="EMBL" id="AP009389">
    <property type="protein sequence ID" value="BAF60524.1"/>
    <property type="molecule type" value="Genomic_DNA"/>
</dbReference>
<dbReference type="Pfam" id="PF07833">
    <property type="entry name" value="Cu_amine_oxidN1"/>
    <property type="match status" value="1"/>
</dbReference>
<gene>
    <name evidence="2" type="ordered locus">PTH_2343</name>
</gene>
<dbReference type="eggNOG" id="COG5513">
    <property type="taxonomic scope" value="Bacteria"/>
</dbReference>
<sequence length="154" mass="16287">MQAAAHIDGGNVYLPLRALGEALGYKIGWSEKDGTVSVSGPGKNIVIDLQNNRVTANGHVYYMSGGCPGTGADGGTIVGDRTYMGAGFFSGNLGLKVSWDRQGGKIELESIDENYFQILQGMGGRSVCNGGQHCRIPDPGRGTKALPCQRKIRL</sequence>
<reference evidence="3" key="1">
    <citation type="journal article" date="2008" name="Genome Res.">
        <title>The genome of Pelotomaculum thermopropionicum reveals niche-associated evolution in anaerobic microbiota.</title>
        <authorList>
            <person name="Kosaka T."/>
            <person name="Kato S."/>
            <person name="Shimoyama T."/>
            <person name="Ishii S."/>
            <person name="Abe T."/>
            <person name="Watanabe K."/>
        </authorList>
    </citation>
    <scope>NUCLEOTIDE SEQUENCE [LARGE SCALE GENOMIC DNA]</scope>
    <source>
        <strain evidence="3">DSM 13744 / JCM 10971 / SI</strain>
    </source>
</reference>